<dbReference type="EMBL" id="QGNW01001168">
    <property type="protein sequence ID" value="RVW52422.1"/>
    <property type="molecule type" value="Genomic_DNA"/>
</dbReference>
<evidence type="ECO:0000313" key="2">
    <source>
        <dbReference type="Proteomes" id="UP000288805"/>
    </source>
</evidence>
<protein>
    <submittedName>
        <fullName evidence="1">Uncharacterized protein</fullName>
    </submittedName>
</protein>
<evidence type="ECO:0000313" key="1">
    <source>
        <dbReference type="EMBL" id="RVW52422.1"/>
    </source>
</evidence>
<comment type="caution">
    <text evidence="1">The sequence shown here is derived from an EMBL/GenBank/DDBJ whole genome shotgun (WGS) entry which is preliminary data.</text>
</comment>
<dbReference type="PANTHER" id="PTHR35506:SF1">
    <property type="entry name" value="OS02G0135600 PROTEIN"/>
    <property type="match status" value="1"/>
</dbReference>
<accession>A0A438EYD3</accession>
<gene>
    <name evidence="1" type="ORF">CK203_072108</name>
</gene>
<dbReference type="AlphaFoldDB" id="A0A438EYD3"/>
<dbReference type="PANTHER" id="PTHR35506">
    <property type="entry name" value="OS02G0135600 PROTEIN"/>
    <property type="match status" value="1"/>
</dbReference>
<reference evidence="1 2" key="1">
    <citation type="journal article" date="2018" name="PLoS Genet.">
        <title>Population sequencing reveals clonal diversity and ancestral inbreeding in the grapevine cultivar Chardonnay.</title>
        <authorList>
            <person name="Roach M.J."/>
            <person name="Johnson D.L."/>
            <person name="Bohlmann J."/>
            <person name="van Vuuren H.J."/>
            <person name="Jones S.J."/>
            <person name="Pretorius I.S."/>
            <person name="Schmidt S.A."/>
            <person name="Borneman A.R."/>
        </authorList>
    </citation>
    <scope>NUCLEOTIDE SEQUENCE [LARGE SCALE GENOMIC DNA]</scope>
    <source>
        <strain evidence="2">cv. Chardonnay</strain>
        <tissue evidence="1">Leaf</tissue>
    </source>
</reference>
<sequence>MADKPSRGLVLYGDGLARFINPSHTHLHDLASRGICGFLSLSNSPPSDGLGYVRFKLSHWLIRRMARCDLPFGAAVEGGNGWVDFSNLSDQIIVHTLQNPTDSQIAETEDERIVREFAQLLDSCEASLGVNVGGATNLECQQKSLMPTISERYFAVHGNEGCYSRKQFKFDIFGGTLGFTVMQTDELIKNNHPLSEPPVDVVASESLKLLGFQEGKTLETSQFDLIFMHIGAGEKANGQTEIIANDVEYINGLVGRIMQTAEPGSEIGSRLHLSLVMSYGAISKDDDPSLSVLVTKNENNSDLSSLFPRQSYTMKGGNPRDNIRHHCPMLIAQWQYAVTRKDMAKTFSFEDFKEHGGNLTIPADRFLHEVAFKLWKAPKYGA</sequence>
<dbReference type="Proteomes" id="UP000288805">
    <property type="component" value="Unassembled WGS sequence"/>
</dbReference>
<proteinExistence type="predicted"/>
<name>A0A438EYD3_VITVI</name>
<organism evidence="1 2">
    <name type="scientific">Vitis vinifera</name>
    <name type="common">Grape</name>
    <dbReference type="NCBI Taxonomy" id="29760"/>
    <lineage>
        <taxon>Eukaryota</taxon>
        <taxon>Viridiplantae</taxon>
        <taxon>Streptophyta</taxon>
        <taxon>Embryophyta</taxon>
        <taxon>Tracheophyta</taxon>
        <taxon>Spermatophyta</taxon>
        <taxon>Magnoliopsida</taxon>
        <taxon>eudicotyledons</taxon>
        <taxon>Gunneridae</taxon>
        <taxon>Pentapetalae</taxon>
        <taxon>rosids</taxon>
        <taxon>Vitales</taxon>
        <taxon>Vitaceae</taxon>
        <taxon>Viteae</taxon>
        <taxon>Vitis</taxon>
    </lineage>
</organism>